<comment type="catalytic activity">
    <reaction evidence="1">
        <text>Random endo-hydrolysis of N-acetyl-beta-D-glucosaminide (1-&gt;4)-beta-linkages in chitin and chitodextrins.</text>
        <dbReference type="EC" id="3.2.1.14"/>
    </reaction>
</comment>
<sequence length="340" mass="38934">MELIAYLDDNREWEKSDIDAQNLTIINYAFADIVAGKVNRQLKKIHLINELKEENPHLRTCISIGGWTADGFSDAVLTEESRTVLIDSMLDYIEHYDFDGIDLDWEYPKMDIAGIKSRNEDSENLLLLLKSLRAQLNDLGNVNNRDYLLTIAVGAAPELLETTATSKGHEYAEYLDFINIMTYDMRGAFSHTTGHHTNLMSYSKKSPVSAELSVNYLMEKGIPSDKLVIGSAFYGRIWEGVKDSTNNGLMEDAEETGHKTMDYNALDSLTKMHPENCYFDDKARSAYYFDGNQFISYDSVQSITEKVRFVREYNLRGIMFWEYSLDLTRTLFDAMVRAKN</sequence>
<feature type="domain" description="GH18" evidence="8">
    <location>
        <begin position="1"/>
        <end position="338"/>
    </location>
</feature>
<reference evidence="9" key="1">
    <citation type="submission" date="2022-10" db="EMBL/GenBank/DDBJ databases">
        <title>Vagococcus sp. isolated from poultry meat.</title>
        <authorList>
            <person name="Johansson P."/>
            <person name="Bjorkroth J."/>
        </authorList>
    </citation>
    <scope>NUCLEOTIDE SEQUENCE</scope>
    <source>
        <strain evidence="9">PNs007</strain>
    </source>
</reference>
<dbReference type="InterPro" id="IPR001579">
    <property type="entry name" value="Glyco_hydro_18_chit_AS"/>
</dbReference>
<comment type="caution">
    <text evidence="9">The sequence shown here is derived from an EMBL/GenBank/DDBJ whole genome shotgun (WGS) entry which is preliminary data.</text>
</comment>
<keyword evidence="4" id="KW-0624">Polysaccharide degradation</keyword>
<keyword evidence="10" id="KW-1185">Reference proteome</keyword>
<evidence type="ECO:0000256" key="1">
    <source>
        <dbReference type="ARBA" id="ARBA00000822"/>
    </source>
</evidence>
<keyword evidence="4" id="KW-0146">Chitin degradation</keyword>
<dbReference type="CDD" id="cd06548">
    <property type="entry name" value="GH18_chitinase"/>
    <property type="match status" value="1"/>
</dbReference>
<dbReference type="InterPro" id="IPR029070">
    <property type="entry name" value="Chitinase_insertion_sf"/>
</dbReference>
<dbReference type="PANTHER" id="PTHR11177:SF317">
    <property type="entry name" value="CHITINASE 12-RELATED"/>
    <property type="match status" value="1"/>
</dbReference>
<dbReference type="Proteomes" id="UP001147148">
    <property type="component" value="Unassembled WGS sequence"/>
</dbReference>
<evidence type="ECO:0000256" key="5">
    <source>
        <dbReference type="ARBA" id="ARBA00023295"/>
    </source>
</evidence>
<dbReference type="InterPro" id="IPR050314">
    <property type="entry name" value="Glycosyl_Hydrlase_18"/>
</dbReference>
<dbReference type="InterPro" id="IPR001223">
    <property type="entry name" value="Glyco_hydro18_cat"/>
</dbReference>
<dbReference type="Pfam" id="PF00704">
    <property type="entry name" value="Glyco_hydro_18"/>
    <property type="match status" value="1"/>
</dbReference>
<evidence type="ECO:0000313" key="10">
    <source>
        <dbReference type="Proteomes" id="UP001147148"/>
    </source>
</evidence>
<dbReference type="GO" id="GO:0016787">
    <property type="term" value="F:hydrolase activity"/>
    <property type="evidence" value="ECO:0007669"/>
    <property type="project" value="UniProtKB-KW"/>
</dbReference>
<evidence type="ECO:0000256" key="7">
    <source>
        <dbReference type="RuleBase" id="RU004453"/>
    </source>
</evidence>
<dbReference type="SUPFAM" id="SSF51445">
    <property type="entry name" value="(Trans)glycosidases"/>
    <property type="match status" value="1"/>
</dbReference>
<dbReference type="EMBL" id="JAPDSH010000006">
    <property type="protein sequence ID" value="MDF0480376.1"/>
    <property type="molecule type" value="Genomic_DNA"/>
</dbReference>
<gene>
    <name evidence="9" type="ORF">OL233_08790</name>
</gene>
<dbReference type="EC" id="3.2.1.14" evidence="2"/>
<organism evidence="9 10">
    <name type="scientific">Vagococcus proximus</name>
    <dbReference type="NCBI Taxonomy" id="2991417"/>
    <lineage>
        <taxon>Bacteria</taxon>
        <taxon>Bacillati</taxon>
        <taxon>Bacillota</taxon>
        <taxon>Bacilli</taxon>
        <taxon>Lactobacillales</taxon>
        <taxon>Enterococcaceae</taxon>
        <taxon>Vagococcus</taxon>
    </lineage>
</organism>
<evidence type="ECO:0000256" key="4">
    <source>
        <dbReference type="ARBA" id="ARBA00023024"/>
    </source>
</evidence>
<dbReference type="Gene3D" id="3.20.20.80">
    <property type="entry name" value="Glycosidases"/>
    <property type="match status" value="1"/>
</dbReference>
<evidence type="ECO:0000256" key="2">
    <source>
        <dbReference type="ARBA" id="ARBA00012729"/>
    </source>
</evidence>
<dbReference type="Gene3D" id="3.10.50.10">
    <property type="match status" value="1"/>
</dbReference>
<evidence type="ECO:0000313" key="9">
    <source>
        <dbReference type="EMBL" id="MDF0480376.1"/>
    </source>
</evidence>
<accession>A0ABT5X302</accession>
<dbReference type="RefSeq" id="WP_275471945.1">
    <property type="nucleotide sequence ID" value="NZ_JAPDSH010000006.1"/>
</dbReference>
<dbReference type="PROSITE" id="PS51910">
    <property type="entry name" value="GH18_2"/>
    <property type="match status" value="1"/>
</dbReference>
<comment type="similarity">
    <text evidence="7">Belongs to the glycosyl hydrolase 18 family.</text>
</comment>
<evidence type="ECO:0000256" key="6">
    <source>
        <dbReference type="RuleBase" id="RU000489"/>
    </source>
</evidence>
<keyword evidence="3 6" id="KW-0378">Hydrolase</keyword>
<dbReference type="SMART" id="SM00636">
    <property type="entry name" value="Glyco_18"/>
    <property type="match status" value="1"/>
</dbReference>
<keyword evidence="4" id="KW-0119">Carbohydrate metabolism</keyword>
<evidence type="ECO:0000259" key="8">
    <source>
        <dbReference type="PROSITE" id="PS51910"/>
    </source>
</evidence>
<dbReference type="SUPFAM" id="SSF54556">
    <property type="entry name" value="Chitinase insertion domain"/>
    <property type="match status" value="1"/>
</dbReference>
<keyword evidence="5 6" id="KW-0326">Glycosidase</keyword>
<dbReference type="PANTHER" id="PTHR11177">
    <property type="entry name" value="CHITINASE"/>
    <property type="match status" value="1"/>
</dbReference>
<protein>
    <recommendedName>
        <fullName evidence="2">chitinase</fullName>
        <ecNumber evidence="2">3.2.1.14</ecNumber>
    </recommendedName>
</protein>
<dbReference type="PROSITE" id="PS01095">
    <property type="entry name" value="GH18_1"/>
    <property type="match status" value="1"/>
</dbReference>
<name>A0ABT5X302_9ENTE</name>
<evidence type="ECO:0000256" key="3">
    <source>
        <dbReference type="ARBA" id="ARBA00022801"/>
    </source>
</evidence>
<proteinExistence type="inferred from homology"/>
<dbReference type="InterPro" id="IPR017853">
    <property type="entry name" value="GH"/>
</dbReference>
<dbReference type="InterPro" id="IPR011583">
    <property type="entry name" value="Chitinase_II/V-like_cat"/>
</dbReference>